<keyword evidence="2" id="KW-1185">Reference proteome</keyword>
<gene>
    <name evidence="1" type="ORF">PSON_ATCC_30995.1.T0140331</name>
</gene>
<dbReference type="EMBL" id="CAJJDN010000014">
    <property type="protein sequence ID" value="CAD8060532.1"/>
    <property type="molecule type" value="Genomic_DNA"/>
</dbReference>
<name>A0A8S1L4N9_9CILI</name>
<organism evidence="1 2">
    <name type="scientific">Paramecium sonneborni</name>
    <dbReference type="NCBI Taxonomy" id="65129"/>
    <lineage>
        <taxon>Eukaryota</taxon>
        <taxon>Sar</taxon>
        <taxon>Alveolata</taxon>
        <taxon>Ciliophora</taxon>
        <taxon>Intramacronucleata</taxon>
        <taxon>Oligohymenophorea</taxon>
        <taxon>Peniculida</taxon>
        <taxon>Parameciidae</taxon>
        <taxon>Paramecium</taxon>
    </lineage>
</organism>
<dbReference type="AlphaFoldDB" id="A0A8S1L4N9"/>
<accession>A0A8S1L4N9</accession>
<reference evidence="1" key="1">
    <citation type="submission" date="2021-01" db="EMBL/GenBank/DDBJ databases">
        <authorList>
            <consortium name="Genoscope - CEA"/>
            <person name="William W."/>
        </authorList>
    </citation>
    <scope>NUCLEOTIDE SEQUENCE</scope>
</reference>
<proteinExistence type="predicted"/>
<comment type="caution">
    <text evidence="1">The sequence shown here is derived from an EMBL/GenBank/DDBJ whole genome shotgun (WGS) entry which is preliminary data.</text>
</comment>
<dbReference type="Proteomes" id="UP000692954">
    <property type="component" value="Unassembled WGS sequence"/>
</dbReference>
<evidence type="ECO:0000313" key="1">
    <source>
        <dbReference type="EMBL" id="CAD8060532.1"/>
    </source>
</evidence>
<protein>
    <submittedName>
        <fullName evidence="1">Uncharacterized protein</fullName>
    </submittedName>
</protein>
<evidence type="ECO:0000313" key="2">
    <source>
        <dbReference type="Proteomes" id="UP000692954"/>
    </source>
</evidence>
<sequence>MMYQFSRLEKTMIELFKFENLQIINIQQENLKQIFKNQIIIYYNTQQYKGRIQQRINVYKMNRMTESNIIQFQQLSSKSTIISYGTLITYNSQLDHILEVKEREYKQNMELQIQVRQKNLLEVANGRKNNQNLRKKFIMQTKSLIKLTLTCQSEQNVDEIFTYLMTNKSKLQIESAMMQSVDYLEDFKSKQILRNVKLYKQDVLQI</sequence>